<dbReference type="PROSITE" id="PS50943">
    <property type="entry name" value="HTH_CROC1"/>
    <property type="match status" value="1"/>
</dbReference>
<dbReference type="CDD" id="cd00093">
    <property type="entry name" value="HTH_XRE"/>
    <property type="match status" value="1"/>
</dbReference>
<dbReference type="Proteomes" id="UP001612741">
    <property type="component" value="Unassembled WGS sequence"/>
</dbReference>
<gene>
    <name evidence="2" type="ORF">ACIBG2_03570</name>
</gene>
<organism evidence="2 3">
    <name type="scientific">Nonomuraea typhae</name>
    <dbReference type="NCBI Taxonomy" id="2603600"/>
    <lineage>
        <taxon>Bacteria</taxon>
        <taxon>Bacillati</taxon>
        <taxon>Actinomycetota</taxon>
        <taxon>Actinomycetes</taxon>
        <taxon>Streptosporangiales</taxon>
        <taxon>Streptosporangiaceae</taxon>
        <taxon>Nonomuraea</taxon>
    </lineage>
</organism>
<keyword evidence="3" id="KW-1185">Reference proteome</keyword>
<dbReference type="Pfam" id="PF13560">
    <property type="entry name" value="HTH_31"/>
    <property type="match status" value="1"/>
</dbReference>
<dbReference type="SMART" id="SM00530">
    <property type="entry name" value="HTH_XRE"/>
    <property type="match status" value="1"/>
</dbReference>
<proteinExistence type="predicted"/>
<name>A0ABW7YKL0_9ACTN</name>
<evidence type="ECO:0000259" key="1">
    <source>
        <dbReference type="PROSITE" id="PS50943"/>
    </source>
</evidence>
<dbReference type="InterPro" id="IPR010982">
    <property type="entry name" value="Lambda_DNA-bd_dom_sf"/>
</dbReference>
<sequence>MPRIFSGQRLRDARIAANLPLEYVALAVGRSAHSVRGYELGRTRPSSATVGLLADLLGLAIDDLFDEATDPTEDQERAALVASIVAAAPLPTVAQRDRIARLLTFRASASTGGGRDAA</sequence>
<dbReference type="RefSeq" id="WP_397078562.1">
    <property type="nucleotide sequence ID" value="NZ_JBITGY010000001.1"/>
</dbReference>
<dbReference type="SUPFAM" id="SSF47413">
    <property type="entry name" value="lambda repressor-like DNA-binding domains"/>
    <property type="match status" value="1"/>
</dbReference>
<protein>
    <submittedName>
        <fullName evidence="2">Helix-turn-helix domain-containing protein</fullName>
    </submittedName>
</protein>
<dbReference type="Gene3D" id="1.10.260.40">
    <property type="entry name" value="lambda repressor-like DNA-binding domains"/>
    <property type="match status" value="1"/>
</dbReference>
<evidence type="ECO:0000313" key="2">
    <source>
        <dbReference type="EMBL" id="MFI6496435.1"/>
    </source>
</evidence>
<reference evidence="2 3" key="1">
    <citation type="submission" date="2024-10" db="EMBL/GenBank/DDBJ databases">
        <title>The Natural Products Discovery Center: Release of the First 8490 Sequenced Strains for Exploring Actinobacteria Biosynthetic Diversity.</title>
        <authorList>
            <person name="Kalkreuter E."/>
            <person name="Kautsar S.A."/>
            <person name="Yang D."/>
            <person name="Bader C.D."/>
            <person name="Teijaro C.N."/>
            <person name="Fluegel L."/>
            <person name="Davis C.M."/>
            <person name="Simpson J.R."/>
            <person name="Lauterbach L."/>
            <person name="Steele A.D."/>
            <person name="Gui C."/>
            <person name="Meng S."/>
            <person name="Li G."/>
            <person name="Viehrig K."/>
            <person name="Ye F."/>
            <person name="Su P."/>
            <person name="Kiefer A.F."/>
            <person name="Nichols A."/>
            <person name="Cepeda A.J."/>
            <person name="Yan W."/>
            <person name="Fan B."/>
            <person name="Jiang Y."/>
            <person name="Adhikari A."/>
            <person name="Zheng C.-J."/>
            <person name="Schuster L."/>
            <person name="Cowan T.M."/>
            <person name="Smanski M.J."/>
            <person name="Chevrette M.G."/>
            <person name="De Carvalho L.P.S."/>
            <person name="Shen B."/>
        </authorList>
    </citation>
    <scope>NUCLEOTIDE SEQUENCE [LARGE SCALE GENOMIC DNA]</scope>
    <source>
        <strain evidence="2 3">NPDC050545</strain>
    </source>
</reference>
<dbReference type="InterPro" id="IPR001387">
    <property type="entry name" value="Cro/C1-type_HTH"/>
</dbReference>
<evidence type="ECO:0000313" key="3">
    <source>
        <dbReference type="Proteomes" id="UP001612741"/>
    </source>
</evidence>
<dbReference type="EMBL" id="JBITGY010000001">
    <property type="protein sequence ID" value="MFI6496435.1"/>
    <property type="molecule type" value="Genomic_DNA"/>
</dbReference>
<accession>A0ABW7YKL0</accession>
<feature type="domain" description="HTH cro/C1-type" evidence="1">
    <location>
        <begin position="10"/>
        <end position="64"/>
    </location>
</feature>
<comment type="caution">
    <text evidence="2">The sequence shown here is derived from an EMBL/GenBank/DDBJ whole genome shotgun (WGS) entry which is preliminary data.</text>
</comment>